<evidence type="ECO:0000313" key="1">
    <source>
        <dbReference type="EMBL" id="GIM68479.1"/>
    </source>
</evidence>
<dbReference type="EMBL" id="BOQL01000026">
    <property type="protein sequence ID" value="GIM68479.1"/>
    <property type="molecule type" value="Genomic_DNA"/>
</dbReference>
<dbReference type="RefSeq" id="WP_212989187.1">
    <property type="nucleotide sequence ID" value="NZ_BAABEA010000008.1"/>
</dbReference>
<sequence>MSYDLAVWDGDRPADDLAAAAEFKQLYDRYVGSPDRVEPTARIAAYVRALLDRYPDIGTDAGEDSPWSTGPLLNEARGPLVYFPMVWRRSEEVSAWAAGLAGEHGLNCYDPQDNRLRTPAGAAWRFELTSTRGRALRDPDGELVRRELVRLSADNHYAVLKRVDGWYIQAAYGTWAGTRPGWYVLERRDGGPEKHFRAEVVNVDEVVRAFVAFLEDDPTIAVRFPWHPYVV</sequence>
<evidence type="ECO:0000313" key="2">
    <source>
        <dbReference type="Proteomes" id="UP000681340"/>
    </source>
</evidence>
<organism evidence="1 2">
    <name type="scientific">Actinoplanes auranticolor</name>
    <dbReference type="NCBI Taxonomy" id="47988"/>
    <lineage>
        <taxon>Bacteria</taxon>
        <taxon>Bacillati</taxon>
        <taxon>Actinomycetota</taxon>
        <taxon>Actinomycetes</taxon>
        <taxon>Micromonosporales</taxon>
        <taxon>Micromonosporaceae</taxon>
        <taxon>Actinoplanes</taxon>
    </lineage>
</organism>
<dbReference type="AlphaFoldDB" id="A0A919VJM4"/>
<gene>
    <name evidence="1" type="ORF">Aau02nite_31830</name>
</gene>
<accession>A0A919VJM4</accession>
<name>A0A919VJM4_9ACTN</name>
<protein>
    <submittedName>
        <fullName evidence="1">Uncharacterized protein</fullName>
    </submittedName>
</protein>
<reference evidence="1" key="1">
    <citation type="submission" date="2021-03" db="EMBL/GenBank/DDBJ databases">
        <title>Whole genome shotgun sequence of Actinoplanes auranticolor NBRC 12245.</title>
        <authorList>
            <person name="Komaki H."/>
            <person name="Tamura T."/>
        </authorList>
    </citation>
    <scope>NUCLEOTIDE SEQUENCE</scope>
    <source>
        <strain evidence="1">NBRC 12245</strain>
    </source>
</reference>
<proteinExistence type="predicted"/>
<comment type="caution">
    <text evidence="1">The sequence shown here is derived from an EMBL/GenBank/DDBJ whole genome shotgun (WGS) entry which is preliminary data.</text>
</comment>
<keyword evidence="2" id="KW-1185">Reference proteome</keyword>
<dbReference type="Proteomes" id="UP000681340">
    <property type="component" value="Unassembled WGS sequence"/>
</dbReference>